<dbReference type="Proteomes" id="UP000516173">
    <property type="component" value="Chromosome"/>
</dbReference>
<evidence type="ECO:0000313" key="2">
    <source>
        <dbReference type="Proteomes" id="UP000516173"/>
    </source>
</evidence>
<dbReference type="KEGG" id="nwl:NWFMUON74_61560"/>
<dbReference type="RefSeq" id="WP_187685141.1">
    <property type="nucleotide sequence ID" value="NZ_AP023396.1"/>
</dbReference>
<organism evidence="1 2">
    <name type="scientific">Nocardia wallacei</name>
    <dbReference type="NCBI Taxonomy" id="480035"/>
    <lineage>
        <taxon>Bacteria</taxon>
        <taxon>Bacillati</taxon>
        <taxon>Actinomycetota</taxon>
        <taxon>Actinomycetes</taxon>
        <taxon>Mycobacteriales</taxon>
        <taxon>Nocardiaceae</taxon>
        <taxon>Nocardia</taxon>
    </lineage>
</organism>
<accession>A0A7G1KYY9</accession>
<dbReference type="InterPro" id="IPR017853">
    <property type="entry name" value="GH"/>
</dbReference>
<dbReference type="EMBL" id="AP023396">
    <property type="protein sequence ID" value="BCK58384.1"/>
    <property type="molecule type" value="Genomic_DNA"/>
</dbReference>
<reference evidence="1 2" key="1">
    <citation type="submission" date="2020-08" db="EMBL/GenBank/DDBJ databases">
        <title>Genome Sequencing of Nocardia wallacei strain FMUON74 and assembly.</title>
        <authorList>
            <person name="Toyokawa M."/>
            <person name="Uesaka K."/>
        </authorList>
    </citation>
    <scope>NUCLEOTIDE SEQUENCE [LARGE SCALE GENOMIC DNA]</scope>
    <source>
        <strain evidence="1 2">FMUON74</strain>
    </source>
</reference>
<dbReference type="GeneID" id="80350566"/>
<keyword evidence="2" id="KW-1185">Reference proteome</keyword>
<proteinExistence type="predicted"/>
<evidence type="ECO:0000313" key="1">
    <source>
        <dbReference type="EMBL" id="BCK58384.1"/>
    </source>
</evidence>
<gene>
    <name evidence="1" type="ORF">NWFMUON74_61560</name>
</gene>
<name>A0A7G1KYY9_9NOCA</name>
<sequence>MTVTWADTSHYQRDAAGQSIPIDDSYPHPVFCFRTNSGDRVDEIAEENARRALAMLDSGKLQAVLPYYFFWPGQGNCDLHREILERAGLWLHPRTATMVDVEDAGGQITGDQSAEVNDEVERLRRWYGNPRRVIGYLNAVANAGLWRSRPAGMRFVTPSYSHRPGVWASNPPPQWMRELAIAQQWTDRGRCAPWPYGVDLNQSPLELPDLLALLGIEGGTVSDPITVGAGQLRPPEEPRLRQILHPENVSPSTRSPEEAWPYDMWADFWNEVVWDGFTLPGAKDDPDPETHSLVGWVLAAVEEGRARDETLNRLEAKLDRLLGEGVK</sequence>
<dbReference type="AlphaFoldDB" id="A0A7G1KYY9"/>
<protein>
    <submittedName>
        <fullName evidence="1">Uncharacterized protein</fullName>
    </submittedName>
</protein>
<dbReference type="SUPFAM" id="SSF51445">
    <property type="entry name" value="(Trans)glycosidases"/>
    <property type="match status" value="1"/>
</dbReference>